<reference evidence="7" key="1">
    <citation type="submission" date="2020-05" db="EMBL/GenBank/DDBJ databases">
        <authorList>
            <person name="Chiriac C."/>
            <person name="Salcher M."/>
            <person name="Ghai R."/>
            <person name="Kavagutti S V."/>
        </authorList>
    </citation>
    <scope>NUCLEOTIDE SEQUENCE</scope>
</reference>
<evidence type="ECO:0000259" key="5">
    <source>
        <dbReference type="PROSITE" id="PS51903"/>
    </source>
</evidence>
<sequence>MVEPSDNLQAVFEKAIETAKKLHHEYLTIEHLLFAMLLEDSFTNILQSYGSNVDSLRKNLADYLQHKCAEITIADVVVKPKKTQSVERILNRAFTQVLFNGRQRIEPTDVFLAMMGEKRSWAHFYIAQENIDKDKFADFINNAVEQEEAVEQDTTSSKALAQFTTNLNEDVKKNKIDPVIGRVDELENIALALGRRSKNNVILVGDPGVGKTAIAEGLAFNIVKGAVPDFLKDYTVYNLDIAAMLAGSKYRGDFEERFKAVIKALQKKGKTVLFIDEAHMISGAGSASNSANDLANMMKPALSKGNIKVVASTTWEEYRKHFEKDRALMRRFQRITVDEPTEAVTLQILKGIKKYYEDHHKVKIKDDALQAAIKLSVKYQADKKLPDKAIDLIDVACSRFNLKLADERVITEREVQFELAKMVNIPEEQVAETESHNLATLQEKLEADVFGQELAVQEVVDKIIVAQAGLKSENKPIGSFVFMGPTGCGKTETAKALAKHLGTKLLRFDMSEYQEKHSISKLIGSPPGYVGFEENAGLLITQIQECPNAVLLFDEVEKSHPDVATVLLQIMDNGFITGSNGKRADCRQLVLILTTNAGAQDAEKNTIGFGQQAKDYSDKDLKKFFTPEFRNRLDGIITFNKLGKETMTKVVTKFIDELREQVKEKAVRIKINKEATDWLIEKGFDPKMGARPLQRVIDKEIKRDLAKMMLFGDLKNGGWLTITVADDKLVLVTKPKVPKVALLSVDLANDTVQND</sequence>
<evidence type="ECO:0000313" key="6">
    <source>
        <dbReference type="EMBL" id="CAB4125971.1"/>
    </source>
</evidence>
<evidence type="ECO:0000256" key="1">
    <source>
        <dbReference type="ARBA" id="ARBA00022737"/>
    </source>
</evidence>
<dbReference type="Gene3D" id="1.10.1780.10">
    <property type="entry name" value="Clp, N-terminal domain"/>
    <property type="match status" value="1"/>
</dbReference>
<dbReference type="SMART" id="SM01086">
    <property type="entry name" value="ClpB_D2-small"/>
    <property type="match status" value="1"/>
</dbReference>
<dbReference type="Pfam" id="PF10431">
    <property type="entry name" value="ClpB_D2-small"/>
    <property type="match status" value="1"/>
</dbReference>
<keyword evidence="4" id="KW-0143">Chaperone</keyword>
<proteinExistence type="predicted"/>
<dbReference type="GO" id="GO:0005524">
    <property type="term" value="F:ATP binding"/>
    <property type="evidence" value="ECO:0007669"/>
    <property type="project" value="UniProtKB-KW"/>
</dbReference>
<keyword evidence="1" id="KW-0677">Repeat</keyword>
<dbReference type="SUPFAM" id="SSF52540">
    <property type="entry name" value="P-loop containing nucleoside triphosphate hydrolases"/>
    <property type="match status" value="2"/>
</dbReference>
<dbReference type="SMART" id="SM00382">
    <property type="entry name" value="AAA"/>
    <property type="match status" value="2"/>
</dbReference>
<feature type="domain" description="Clp R" evidence="5">
    <location>
        <begin position="1"/>
        <end position="67"/>
    </location>
</feature>
<accession>A0A6J7WDP5</accession>
<organism evidence="7">
    <name type="scientific">uncultured Caudovirales phage</name>
    <dbReference type="NCBI Taxonomy" id="2100421"/>
    <lineage>
        <taxon>Viruses</taxon>
        <taxon>Duplodnaviria</taxon>
        <taxon>Heunggongvirae</taxon>
        <taxon>Uroviricota</taxon>
        <taxon>Caudoviricetes</taxon>
        <taxon>Peduoviridae</taxon>
        <taxon>Maltschvirus</taxon>
        <taxon>Maltschvirus maltsch</taxon>
    </lineage>
</organism>
<dbReference type="PROSITE" id="PS51903">
    <property type="entry name" value="CLP_R"/>
    <property type="match status" value="1"/>
</dbReference>
<keyword evidence="2" id="KW-0547">Nucleotide-binding</keyword>
<dbReference type="PROSITE" id="PS00871">
    <property type="entry name" value="CLPAB_2"/>
    <property type="match status" value="1"/>
</dbReference>
<evidence type="ECO:0000256" key="2">
    <source>
        <dbReference type="ARBA" id="ARBA00022741"/>
    </source>
</evidence>
<evidence type="ECO:0000256" key="3">
    <source>
        <dbReference type="ARBA" id="ARBA00022840"/>
    </source>
</evidence>
<dbReference type="SUPFAM" id="SSF81923">
    <property type="entry name" value="Double Clp-N motif"/>
    <property type="match status" value="1"/>
</dbReference>
<dbReference type="InterPro" id="IPR050130">
    <property type="entry name" value="ClpA_ClpB"/>
</dbReference>
<dbReference type="CDD" id="cd00009">
    <property type="entry name" value="AAA"/>
    <property type="match status" value="1"/>
</dbReference>
<keyword evidence="3 7" id="KW-0067">ATP-binding</keyword>
<evidence type="ECO:0000256" key="4">
    <source>
        <dbReference type="ARBA" id="ARBA00023186"/>
    </source>
</evidence>
<dbReference type="PRINTS" id="PR00300">
    <property type="entry name" value="CLPPROTEASEA"/>
</dbReference>
<dbReference type="EMBL" id="LR798231">
    <property type="protein sequence ID" value="CAB5208962.1"/>
    <property type="molecule type" value="Genomic_DNA"/>
</dbReference>
<dbReference type="Pfam" id="PF07724">
    <property type="entry name" value="AAA_2"/>
    <property type="match status" value="1"/>
</dbReference>
<dbReference type="InterPro" id="IPR036628">
    <property type="entry name" value="Clp_N_dom_sf"/>
</dbReference>
<dbReference type="GO" id="GO:0008233">
    <property type="term" value="F:peptidase activity"/>
    <property type="evidence" value="ECO:0007669"/>
    <property type="project" value="UniProtKB-KW"/>
</dbReference>
<dbReference type="Pfam" id="PF17871">
    <property type="entry name" value="AAA_lid_9"/>
    <property type="match status" value="1"/>
</dbReference>
<dbReference type="InterPro" id="IPR001270">
    <property type="entry name" value="ClpA/B"/>
</dbReference>
<dbReference type="InterPro" id="IPR019489">
    <property type="entry name" value="Clp_ATPase_C"/>
</dbReference>
<dbReference type="PANTHER" id="PTHR11638">
    <property type="entry name" value="ATP-DEPENDENT CLP PROTEASE"/>
    <property type="match status" value="1"/>
</dbReference>
<dbReference type="Pfam" id="PF02861">
    <property type="entry name" value="Clp_N"/>
    <property type="match status" value="1"/>
</dbReference>
<dbReference type="Gene3D" id="1.10.8.60">
    <property type="match status" value="2"/>
</dbReference>
<gene>
    <name evidence="7" type="ORF">UFOVP181_267</name>
    <name evidence="6" type="ORF">UFOVP57_372</name>
</gene>
<dbReference type="GO" id="GO:0006508">
    <property type="term" value="P:proteolysis"/>
    <property type="evidence" value="ECO:0007669"/>
    <property type="project" value="UniProtKB-KW"/>
</dbReference>
<dbReference type="InterPro" id="IPR004176">
    <property type="entry name" value="Clp_R_N"/>
</dbReference>
<dbReference type="GO" id="GO:0016887">
    <property type="term" value="F:ATP hydrolysis activity"/>
    <property type="evidence" value="ECO:0007669"/>
    <property type="project" value="InterPro"/>
</dbReference>
<protein>
    <submittedName>
        <fullName evidence="7">ClpA ATP-binding subunits of Clp protease and DnaK/DnaJ chaperones</fullName>
    </submittedName>
</protein>
<dbReference type="InterPro" id="IPR027417">
    <property type="entry name" value="P-loop_NTPase"/>
</dbReference>
<dbReference type="InterPro" id="IPR003959">
    <property type="entry name" value="ATPase_AAA_core"/>
</dbReference>
<dbReference type="EMBL" id="LR796187">
    <property type="protein sequence ID" value="CAB4125971.1"/>
    <property type="molecule type" value="Genomic_DNA"/>
</dbReference>
<dbReference type="Gene3D" id="3.40.50.300">
    <property type="entry name" value="P-loop containing nucleotide triphosphate hydrolases"/>
    <property type="match status" value="2"/>
</dbReference>
<evidence type="ECO:0000313" key="7">
    <source>
        <dbReference type="EMBL" id="CAB5208962.1"/>
    </source>
</evidence>
<dbReference type="InterPro" id="IPR003593">
    <property type="entry name" value="AAA+_ATPase"/>
</dbReference>
<keyword evidence="7" id="KW-0378">Hydrolase</keyword>
<dbReference type="GO" id="GO:0034605">
    <property type="term" value="P:cellular response to heat"/>
    <property type="evidence" value="ECO:0007669"/>
    <property type="project" value="TreeGrafter"/>
</dbReference>
<dbReference type="CDD" id="cd19499">
    <property type="entry name" value="RecA-like_ClpB_Hsp104-like"/>
    <property type="match status" value="1"/>
</dbReference>
<keyword evidence="7" id="KW-0645">Protease</keyword>
<dbReference type="Pfam" id="PF00004">
    <property type="entry name" value="AAA"/>
    <property type="match status" value="1"/>
</dbReference>
<name>A0A6J7WDP5_9CAUD</name>
<dbReference type="InterPro" id="IPR028299">
    <property type="entry name" value="ClpA/B_CS2"/>
</dbReference>
<dbReference type="PANTHER" id="PTHR11638:SF111">
    <property type="entry name" value="ATP-DEPENDENT CLP PROTEASE ATP-BINDING SUBUNIT CLPA"/>
    <property type="match status" value="1"/>
</dbReference>
<dbReference type="InterPro" id="IPR041546">
    <property type="entry name" value="ClpA/ClpB_AAA_lid"/>
</dbReference>